<feature type="site" description="Histone H3K4me3 binding" evidence="7">
    <location>
        <position position="266"/>
    </location>
</feature>
<dbReference type="PANTHER" id="PTHR10333:SF89">
    <property type="entry name" value="INHIBITOR OF GROWTH PROTEIN"/>
    <property type="match status" value="1"/>
</dbReference>
<feature type="binding site" evidence="8">
    <location>
        <position position="258"/>
    </location>
    <ligand>
        <name>Zn(2+)</name>
        <dbReference type="ChEBI" id="CHEBI:29105"/>
        <label>1</label>
    </ligand>
</feature>
<dbReference type="SMART" id="SM00249">
    <property type="entry name" value="PHD"/>
    <property type="match status" value="1"/>
</dbReference>
<evidence type="ECO:0000256" key="9">
    <source>
        <dbReference type="PROSITE-ProRule" id="PRU00146"/>
    </source>
</evidence>
<dbReference type="InterPro" id="IPR019787">
    <property type="entry name" value="Znf_PHD-finger"/>
</dbReference>
<dbReference type="InterPro" id="IPR011011">
    <property type="entry name" value="Znf_FYVE_PHD"/>
</dbReference>
<dbReference type="InterPro" id="IPR013083">
    <property type="entry name" value="Znf_RING/FYVE/PHD"/>
</dbReference>
<feature type="domain" description="PHD-type" evidence="12">
    <location>
        <begin position="253"/>
        <end position="302"/>
    </location>
</feature>
<dbReference type="Pfam" id="PF12998">
    <property type="entry name" value="ING"/>
    <property type="match status" value="1"/>
</dbReference>
<feature type="binding site" evidence="8">
    <location>
        <position position="296"/>
    </location>
    <ligand>
        <name>Zn(2+)</name>
        <dbReference type="ChEBI" id="CHEBI:29105"/>
        <label>2</label>
    </ligand>
</feature>
<name>A0A2H8TPD8_9HEMI</name>
<reference evidence="13" key="1">
    <citation type="submission" date="2017-10" db="EMBL/GenBank/DDBJ databases">
        <title>Transcriptome Assembly of Sugarcane Aphid Adults.</title>
        <authorList>
            <person name="Scully E.D."/>
            <person name="Palmer N.A."/>
            <person name="Geib S.M."/>
            <person name="Sarath G."/>
            <person name="Sattler S.E."/>
        </authorList>
    </citation>
    <scope>NUCLEOTIDE SEQUENCE</scope>
    <source>
        <tissue evidence="13">Whole body</tissue>
    </source>
</reference>
<comment type="similarity">
    <text evidence="2 10">Belongs to the ING family.</text>
</comment>
<feature type="compositionally biased region" description="Basic and acidic residues" evidence="11">
    <location>
        <begin position="170"/>
        <end position="180"/>
    </location>
</feature>
<protein>
    <recommendedName>
        <fullName evidence="10">Inhibitor of growth protein</fullName>
    </recommendedName>
</protein>
<dbReference type="SUPFAM" id="SSF57903">
    <property type="entry name" value="FYVE/PHD zinc finger"/>
    <property type="match status" value="1"/>
</dbReference>
<feature type="binding site" evidence="8">
    <location>
        <position position="283"/>
    </location>
    <ligand>
        <name>Zn(2+)</name>
        <dbReference type="ChEBI" id="CHEBI:29105"/>
        <label>1</label>
    </ligand>
</feature>
<dbReference type="GO" id="GO:0006325">
    <property type="term" value="P:chromatin organization"/>
    <property type="evidence" value="ECO:0007669"/>
    <property type="project" value="UniProtKB-KW"/>
</dbReference>
<keyword evidence="6 10" id="KW-0539">Nucleus</keyword>
<comment type="domain">
    <text evidence="10">The PHD-type zinc finger mediates the binding to H3K4me3.</text>
</comment>
<dbReference type="CDD" id="cd15584">
    <property type="entry name" value="PHD_ING1_2"/>
    <property type="match status" value="1"/>
</dbReference>
<evidence type="ECO:0000256" key="7">
    <source>
        <dbReference type="PIRSR" id="PIRSR628651-50"/>
    </source>
</evidence>
<evidence type="ECO:0000259" key="12">
    <source>
        <dbReference type="PROSITE" id="PS50016"/>
    </source>
</evidence>
<dbReference type="GO" id="GO:0005634">
    <property type="term" value="C:nucleus"/>
    <property type="evidence" value="ECO:0007669"/>
    <property type="project" value="UniProtKB-SubCell"/>
</dbReference>
<dbReference type="GO" id="GO:0008270">
    <property type="term" value="F:zinc ion binding"/>
    <property type="evidence" value="ECO:0007669"/>
    <property type="project" value="UniProtKB-KW"/>
</dbReference>
<dbReference type="Gene3D" id="3.30.40.10">
    <property type="entry name" value="Zinc/RING finger domain, C3HC4 (zinc finger)"/>
    <property type="match status" value="1"/>
</dbReference>
<evidence type="ECO:0000256" key="8">
    <source>
        <dbReference type="PIRSR" id="PIRSR628651-51"/>
    </source>
</evidence>
<feature type="binding site" evidence="8">
    <location>
        <position position="280"/>
    </location>
    <ligand>
        <name>Zn(2+)</name>
        <dbReference type="ChEBI" id="CHEBI:29105"/>
        <label>1</label>
    </ligand>
</feature>
<feature type="binding site" evidence="8">
    <location>
        <position position="299"/>
    </location>
    <ligand>
        <name>Zn(2+)</name>
        <dbReference type="ChEBI" id="CHEBI:29105"/>
        <label>2</label>
    </ligand>
</feature>
<feature type="compositionally biased region" description="Basic and acidic residues" evidence="11">
    <location>
        <begin position="109"/>
        <end position="132"/>
    </location>
</feature>
<dbReference type="EMBL" id="GFXV01004074">
    <property type="protein sequence ID" value="MBW15879.1"/>
    <property type="molecule type" value="Transcribed_RNA"/>
</dbReference>
<accession>A0A2H8TPD8</accession>
<organism evidence="13">
    <name type="scientific">Melanaphis sacchari</name>
    <dbReference type="NCBI Taxonomy" id="742174"/>
    <lineage>
        <taxon>Eukaryota</taxon>
        <taxon>Metazoa</taxon>
        <taxon>Ecdysozoa</taxon>
        <taxon>Arthropoda</taxon>
        <taxon>Hexapoda</taxon>
        <taxon>Insecta</taxon>
        <taxon>Pterygota</taxon>
        <taxon>Neoptera</taxon>
        <taxon>Paraneoptera</taxon>
        <taxon>Hemiptera</taxon>
        <taxon>Sternorrhyncha</taxon>
        <taxon>Aphidomorpha</taxon>
        <taxon>Aphidoidea</taxon>
        <taxon>Aphididae</taxon>
        <taxon>Aphidini</taxon>
        <taxon>Melanaphis</taxon>
    </lineage>
</organism>
<evidence type="ECO:0000256" key="1">
    <source>
        <dbReference type="ARBA" id="ARBA00004123"/>
    </source>
</evidence>
<evidence type="ECO:0000256" key="2">
    <source>
        <dbReference type="ARBA" id="ARBA00010210"/>
    </source>
</evidence>
<feature type="region of interest" description="Disordered" evidence="11">
    <location>
        <begin position="108"/>
        <end position="180"/>
    </location>
</feature>
<evidence type="ECO:0000256" key="3">
    <source>
        <dbReference type="ARBA" id="ARBA00022723"/>
    </source>
</evidence>
<comment type="function">
    <text evidence="10">Component of an histone acetyltransferase complex.</text>
</comment>
<feature type="site" description="Histone H3K4me3 binding" evidence="7">
    <location>
        <position position="270"/>
    </location>
</feature>
<dbReference type="SMART" id="SM01408">
    <property type="entry name" value="ING"/>
    <property type="match status" value="1"/>
</dbReference>
<dbReference type="PANTHER" id="PTHR10333">
    <property type="entry name" value="INHIBITOR OF GROWTH PROTEIN"/>
    <property type="match status" value="1"/>
</dbReference>
<dbReference type="PROSITE" id="PS01359">
    <property type="entry name" value="ZF_PHD_1"/>
    <property type="match status" value="1"/>
</dbReference>
<proteinExistence type="inferred from homology"/>
<feature type="region of interest" description="Disordered" evidence="11">
    <location>
        <begin position="213"/>
        <end position="246"/>
    </location>
</feature>
<feature type="site" description="Histone H3K4me3 binding" evidence="7">
    <location>
        <position position="255"/>
    </location>
</feature>
<dbReference type="GO" id="GO:0045893">
    <property type="term" value="P:positive regulation of DNA-templated transcription"/>
    <property type="evidence" value="ECO:0007669"/>
    <property type="project" value="TreeGrafter"/>
</dbReference>
<dbReference type="InterPro" id="IPR019786">
    <property type="entry name" value="Zinc_finger_PHD-type_CS"/>
</dbReference>
<dbReference type="CDD" id="cd16857">
    <property type="entry name" value="ING_ING1_2"/>
    <property type="match status" value="1"/>
</dbReference>
<dbReference type="InterPro" id="IPR028643">
    <property type="entry name" value="ING1_PHD_Znf"/>
</dbReference>
<evidence type="ECO:0000256" key="6">
    <source>
        <dbReference type="ARBA" id="ARBA00023242"/>
    </source>
</evidence>
<keyword evidence="10" id="KW-0156">Chromatin regulator</keyword>
<comment type="subcellular location">
    <subcellularLocation>
        <location evidence="1 10">Nucleus</location>
    </subcellularLocation>
</comment>
<sequence>MTNRTNRALEYYNDYIDCTQNLPLDVQRHVTQMRECDLEYQEMMSKIKELTDNFNGSMSSLHSEKLTKLLITGLNLGDKKVQTVQNISDLVDDKVRRLEIGRKYLTSAKEPDAPKPSIKEKLDSGNCSKERCLPSTSTSSVSKELKKRNTDNDSNESNNDAKLAKRPRRNRADEPDYKEISDDVMAMSVLQHSNTPLPRATATAQVQSQVTLKKVTQKTETKTKKKGKYKKQQKDNSPSLDDDDEIAVDPDEPTYCLCDQISYGEMICCDNDLCPIEWFHFSCVSLSTKPKGKWFCPKCRGDRPNIMKPKAQFLKELERYNKEKEDKA</sequence>
<dbReference type="InterPro" id="IPR001965">
    <property type="entry name" value="Znf_PHD"/>
</dbReference>
<keyword evidence="4 9" id="KW-0863">Zinc-finger</keyword>
<dbReference type="AlphaFoldDB" id="A0A2H8TPD8"/>
<evidence type="ECO:0000256" key="4">
    <source>
        <dbReference type="ARBA" id="ARBA00022771"/>
    </source>
</evidence>
<feature type="site" description="Histone H3K4me3 binding" evidence="7">
    <location>
        <position position="278"/>
    </location>
</feature>
<evidence type="ECO:0000256" key="11">
    <source>
        <dbReference type="SAM" id="MobiDB-lite"/>
    </source>
</evidence>
<feature type="binding site" evidence="8">
    <location>
        <position position="274"/>
    </location>
    <ligand>
        <name>Zn(2+)</name>
        <dbReference type="ChEBI" id="CHEBI:29105"/>
        <label>2</label>
    </ligand>
</feature>
<feature type="binding site" evidence="8">
    <location>
        <position position="269"/>
    </location>
    <ligand>
        <name>Zn(2+)</name>
        <dbReference type="ChEBI" id="CHEBI:29105"/>
        <label>2</label>
    </ligand>
</feature>
<dbReference type="FunFam" id="3.30.40.10:FF:000021">
    <property type="entry name" value="Inhibitor of growth 2b"/>
    <property type="match status" value="1"/>
</dbReference>
<comment type="subunit">
    <text evidence="10">Component of an histone acetyltransferase complex. Interacts with H3K4me3 and to a lesser extent with H3K4me2.</text>
</comment>
<evidence type="ECO:0000256" key="5">
    <source>
        <dbReference type="ARBA" id="ARBA00022833"/>
    </source>
</evidence>
<feature type="binding site" evidence="8">
    <location>
        <position position="256"/>
    </location>
    <ligand>
        <name>Zn(2+)</name>
        <dbReference type="ChEBI" id="CHEBI:29105"/>
        <label>1</label>
    </ligand>
</feature>
<dbReference type="PROSITE" id="PS50016">
    <property type="entry name" value="ZF_PHD_2"/>
    <property type="match status" value="1"/>
</dbReference>
<dbReference type="InterPro" id="IPR028651">
    <property type="entry name" value="ING_fam"/>
</dbReference>
<evidence type="ECO:0000313" key="13">
    <source>
        <dbReference type="EMBL" id="MBW15879.1"/>
    </source>
</evidence>
<dbReference type="OrthoDB" id="5411773at2759"/>
<evidence type="ECO:0000256" key="10">
    <source>
        <dbReference type="RuleBase" id="RU361213"/>
    </source>
</evidence>
<keyword evidence="5 8" id="KW-0862">Zinc</keyword>
<dbReference type="InterPro" id="IPR024610">
    <property type="entry name" value="ING_N_histone-binding"/>
</dbReference>
<keyword evidence="3 8" id="KW-0479">Metal-binding</keyword>
<gene>
    <name evidence="13" type="primary">Ing1_2</name>
</gene>
<dbReference type="Gene3D" id="6.10.140.1740">
    <property type="match status" value="1"/>
</dbReference>